<accession>A0A0A9AUW4</accession>
<organism evidence="1">
    <name type="scientific">Arundo donax</name>
    <name type="common">Giant reed</name>
    <name type="synonym">Donax arundinaceus</name>
    <dbReference type="NCBI Taxonomy" id="35708"/>
    <lineage>
        <taxon>Eukaryota</taxon>
        <taxon>Viridiplantae</taxon>
        <taxon>Streptophyta</taxon>
        <taxon>Embryophyta</taxon>
        <taxon>Tracheophyta</taxon>
        <taxon>Spermatophyta</taxon>
        <taxon>Magnoliopsida</taxon>
        <taxon>Liliopsida</taxon>
        <taxon>Poales</taxon>
        <taxon>Poaceae</taxon>
        <taxon>PACMAD clade</taxon>
        <taxon>Arundinoideae</taxon>
        <taxon>Arundineae</taxon>
        <taxon>Arundo</taxon>
    </lineage>
</organism>
<reference evidence="1" key="1">
    <citation type="submission" date="2014-09" db="EMBL/GenBank/DDBJ databases">
        <authorList>
            <person name="Magalhaes I.L.F."/>
            <person name="Oliveira U."/>
            <person name="Santos F.R."/>
            <person name="Vidigal T.H.D.A."/>
            <person name="Brescovit A.D."/>
            <person name="Santos A.J."/>
        </authorList>
    </citation>
    <scope>NUCLEOTIDE SEQUENCE</scope>
    <source>
        <tissue evidence="1">Shoot tissue taken approximately 20 cm above the soil surface</tissue>
    </source>
</reference>
<dbReference type="AlphaFoldDB" id="A0A0A9AUW4"/>
<proteinExistence type="predicted"/>
<dbReference type="EMBL" id="GBRH01242969">
    <property type="protein sequence ID" value="JAD54926.1"/>
    <property type="molecule type" value="Transcribed_RNA"/>
</dbReference>
<name>A0A0A9AUW4_ARUDO</name>
<protein>
    <submittedName>
        <fullName evidence="1">Uncharacterized protein</fullName>
    </submittedName>
</protein>
<reference evidence="1" key="2">
    <citation type="journal article" date="2015" name="Data Brief">
        <title>Shoot transcriptome of the giant reed, Arundo donax.</title>
        <authorList>
            <person name="Barrero R.A."/>
            <person name="Guerrero F.D."/>
            <person name="Moolhuijzen P."/>
            <person name="Goolsby J.A."/>
            <person name="Tidwell J."/>
            <person name="Bellgard S.E."/>
            <person name="Bellgard M.I."/>
        </authorList>
    </citation>
    <scope>NUCLEOTIDE SEQUENCE</scope>
    <source>
        <tissue evidence="1">Shoot tissue taken approximately 20 cm above the soil surface</tissue>
    </source>
</reference>
<sequence length="17" mass="1984">MFVAWLVSEILVCVYIV</sequence>
<evidence type="ECO:0000313" key="1">
    <source>
        <dbReference type="EMBL" id="JAD54926.1"/>
    </source>
</evidence>